<organism evidence="6 7">
    <name type="scientific">Methylobacter tundripaludum</name>
    <dbReference type="NCBI Taxonomy" id="173365"/>
    <lineage>
        <taxon>Bacteria</taxon>
        <taxon>Pseudomonadati</taxon>
        <taxon>Pseudomonadota</taxon>
        <taxon>Gammaproteobacteria</taxon>
        <taxon>Methylococcales</taxon>
        <taxon>Methylococcaceae</taxon>
        <taxon>Methylobacter</taxon>
    </lineage>
</organism>
<feature type="domain" description="Protein kinase" evidence="5">
    <location>
        <begin position="26"/>
        <end position="297"/>
    </location>
</feature>
<dbReference type="AlphaFoldDB" id="A0A2S6HL30"/>
<evidence type="ECO:0000256" key="2">
    <source>
        <dbReference type="ARBA" id="ARBA00022741"/>
    </source>
</evidence>
<dbReference type="GO" id="GO:0005776">
    <property type="term" value="C:autophagosome"/>
    <property type="evidence" value="ECO:0007669"/>
    <property type="project" value="TreeGrafter"/>
</dbReference>
<dbReference type="SMART" id="SM00220">
    <property type="entry name" value="S_TKc"/>
    <property type="match status" value="1"/>
</dbReference>
<name>A0A2S6HL30_9GAMM</name>
<keyword evidence="1" id="KW-0808">Transferase</keyword>
<dbReference type="Gene3D" id="3.30.200.20">
    <property type="entry name" value="Phosphorylase Kinase, domain 1"/>
    <property type="match status" value="1"/>
</dbReference>
<dbReference type="PROSITE" id="PS00108">
    <property type="entry name" value="PROTEIN_KINASE_ST"/>
    <property type="match status" value="1"/>
</dbReference>
<dbReference type="GO" id="GO:0042594">
    <property type="term" value="P:response to starvation"/>
    <property type="evidence" value="ECO:0007669"/>
    <property type="project" value="TreeGrafter"/>
</dbReference>
<dbReference type="SUPFAM" id="SSF56112">
    <property type="entry name" value="Protein kinase-like (PK-like)"/>
    <property type="match status" value="1"/>
</dbReference>
<dbReference type="GO" id="GO:0005829">
    <property type="term" value="C:cytosol"/>
    <property type="evidence" value="ECO:0007669"/>
    <property type="project" value="TreeGrafter"/>
</dbReference>
<evidence type="ECO:0000313" key="6">
    <source>
        <dbReference type="EMBL" id="PPK78198.1"/>
    </source>
</evidence>
<keyword evidence="6" id="KW-0723">Serine/threonine-protein kinase</keyword>
<dbReference type="GO" id="GO:0004674">
    <property type="term" value="F:protein serine/threonine kinase activity"/>
    <property type="evidence" value="ECO:0007669"/>
    <property type="project" value="UniProtKB-KW"/>
</dbReference>
<dbReference type="CDD" id="cd14014">
    <property type="entry name" value="STKc_PknB_like"/>
    <property type="match status" value="1"/>
</dbReference>
<proteinExistence type="predicted"/>
<keyword evidence="4" id="KW-0067">ATP-binding</keyword>
<dbReference type="Pfam" id="PF00069">
    <property type="entry name" value="Pkinase"/>
    <property type="match status" value="1"/>
</dbReference>
<gene>
    <name evidence="6" type="ORF">B0F87_101580</name>
</gene>
<keyword evidence="2" id="KW-0547">Nucleotide-binding</keyword>
<keyword evidence="3 6" id="KW-0418">Kinase</keyword>
<dbReference type="InterPro" id="IPR045269">
    <property type="entry name" value="Atg1-like"/>
</dbReference>
<dbReference type="EMBL" id="PTIZ01000001">
    <property type="protein sequence ID" value="PPK78198.1"/>
    <property type="molecule type" value="Genomic_DNA"/>
</dbReference>
<evidence type="ECO:0000256" key="3">
    <source>
        <dbReference type="ARBA" id="ARBA00022777"/>
    </source>
</evidence>
<evidence type="ECO:0000256" key="4">
    <source>
        <dbReference type="ARBA" id="ARBA00022840"/>
    </source>
</evidence>
<protein>
    <submittedName>
        <fullName evidence="6">Serine/threonine protein kinase</fullName>
    </submittedName>
</protein>
<dbReference type="RefSeq" id="WP_104427544.1">
    <property type="nucleotide sequence ID" value="NZ_PTIZ01000001.1"/>
</dbReference>
<evidence type="ECO:0000313" key="7">
    <source>
        <dbReference type="Proteomes" id="UP000240010"/>
    </source>
</evidence>
<sequence length="299" mass="33939">MAEYYDPQTYPKEWNYLQTGTIIDQYVIERELAHGGFSSVYLARQIKDQFQVAIKEYLPRKFAHRTWNNMVVANSEEAAALFKRGRVLFFEEAKVLSTLKHPNIVQVIGFFKANSTVYMVMTYDYGVTLDKLLRDKTLSVSEDFLLPLFTSLLAGLEHIHSQQFIHLDIKPSNILVRPGNDALLLDFGAIQSYPKSHLGKQSKVLTKGYSPIEQHDLSAQLGPWTDIYAVGASMRNCLENKTPVPARDRVQQDTLVPAVKAFNRKFPEHLLKAIDWAMALQPENRPQSVAELQQALVGG</sequence>
<dbReference type="Proteomes" id="UP000240010">
    <property type="component" value="Unassembled WGS sequence"/>
</dbReference>
<dbReference type="PROSITE" id="PS50011">
    <property type="entry name" value="PROTEIN_KINASE_DOM"/>
    <property type="match status" value="1"/>
</dbReference>
<dbReference type="PANTHER" id="PTHR24348">
    <property type="entry name" value="SERINE/THREONINE-PROTEIN KINASE UNC-51-RELATED"/>
    <property type="match status" value="1"/>
</dbReference>
<dbReference type="Gene3D" id="1.10.510.10">
    <property type="entry name" value="Transferase(Phosphotransferase) domain 1"/>
    <property type="match status" value="1"/>
</dbReference>
<dbReference type="InterPro" id="IPR008271">
    <property type="entry name" value="Ser/Thr_kinase_AS"/>
</dbReference>
<dbReference type="GO" id="GO:0034045">
    <property type="term" value="C:phagophore assembly site membrane"/>
    <property type="evidence" value="ECO:0007669"/>
    <property type="project" value="TreeGrafter"/>
</dbReference>
<evidence type="ECO:0000259" key="5">
    <source>
        <dbReference type="PROSITE" id="PS50011"/>
    </source>
</evidence>
<dbReference type="InterPro" id="IPR000719">
    <property type="entry name" value="Prot_kinase_dom"/>
</dbReference>
<accession>A0A2S6HL30</accession>
<dbReference type="GO" id="GO:0005524">
    <property type="term" value="F:ATP binding"/>
    <property type="evidence" value="ECO:0007669"/>
    <property type="project" value="UniProtKB-KW"/>
</dbReference>
<evidence type="ECO:0000256" key="1">
    <source>
        <dbReference type="ARBA" id="ARBA00022679"/>
    </source>
</evidence>
<comment type="caution">
    <text evidence="6">The sequence shown here is derived from an EMBL/GenBank/DDBJ whole genome shotgun (WGS) entry which is preliminary data.</text>
</comment>
<dbReference type="InterPro" id="IPR011009">
    <property type="entry name" value="Kinase-like_dom_sf"/>
</dbReference>
<reference evidence="6 7" key="1">
    <citation type="submission" date="2018-02" db="EMBL/GenBank/DDBJ databases">
        <title>Subsurface microbial communities from deep shales in Ohio and West Virginia, USA.</title>
        <authorList>
            <person name="Wrighton K."/>
        </authorList>
    </citation>
    <scope>NUCLEOTIDE SEQUENCE [LARGE SCALE GENOMIC DNA]</scope>
    <source>
        <strain evidence="6 7">OWC-DMM</strain>
    </source>
</reference>
<dbReference type="PANTHER" id="PTHR24348:SF22">
    <property type="entry name" value="NON-SPECIFIC SERINE_THREONINE PROTEIN KINASE"/>
    <property type="match status" value="1"/>
</dbReference>